<evidence type="ECO:0000259" key="1">
    <source>
        <dbReference type="Pfam" id="PF00248"/>
    </source>
</evidence>
<dbReference type="GO" id="GO:0016491">
    <property type="term" value="F:oxidoreductase activity"/>
    <property type="evidence" value="ECO:0007669"/>
    <property type="project" value="InterPro"/>
</dbReference>
<keyword evidence="3" id="KW-1185">Reference proteome</keyword>
<dbReference type="Pfam" id="PF00248">
    <property type="entry name" value="Aldo_ket_red"/>
    <property type="match status" value="1"/>
</dbReference>
<dbReference type="InterPro" id="IPR023210">
    <property type="entry name" value="NADP_OxRdtase_dom"/>
</dbReference>
<dbReference type="PRINTS" id="PR00069">
    <property type="entry name" value="ALDKETRDTASE"/>
</dbReference>
<evidence type="ECO:0000313" key="3">
    <source>
        <dbReference type="Proteomes" id="UP000772434"/>
    </source>
</evidence>
<dbReference type="Gene3D" id="3.20.20.100">
    <property type="entry name" value="NADP-dependent oxidoreductase domain"/>
    <property type="match status" value="1"/>
</dbReference>
<evidence type="ECO:0000313" key="2">
    <source>
        <dbReference type="EMBL" id="KAF9074180.1"/>
    </source>
</evidence>
<proteinExistence type="predicted"/>
<dbReference type="InterPro" id="IPR020471">
    <property type="entry name" value="AKR"/>
</dbReference>
<gene>
    <name evidence="2" type="ORF">BDP27DRAFT_1444446</name>
</gene>
<comment type="caution">
    <text evidence="2">The sequence shown here is derived from an EMBL/GenBank/DDBJ whole genome shotgun (WGS) entry which is preliminary data.</text>
</comment>
<organism evidence="2 3">
    <name type="scientific">Rhodocollybia butyracea</name>
    <dbReference type="NCBI Taxonomy" id="206335"/>
    <lineage>
        <taxon>Eukaryota</taxon>
        <taxon>Fungi</taxon>
        <taxon>Dikarya</taxon>
        <taxon>Basidiomycota</taxon>
        <taxon>Agaricomycotina</taxon>
        <taxon>Agaricomycetes</taxon>
        <taxon>Agaricomycetidae</taxon>
        <taxon>Agaricales</taxon>
        <taxon>Marasmiineae</taxon>
        <taxon>Omphalotaceae</taxon>
        <taxon>Rhodocollybia</taxon>
    </lineage>
</organism>
<dbReference type="AlphaFoldDB" id="A0A9P5Q4M2"/>
<dbReference type="SUPFAM" id="SSF51430">
    <property type="entry name" value="NAD(P)-linked oxidoreductase"/>
    <property type="match status" value="1"/>
</dbReference>
<protein>
    <submittedName>
        <fullName evidence="2">NADP-dependent oxidoreductase domain-containing protein</fullName>
    </submittedName>
</protein>
<sequence length="198" mass="21837">MSPTVQTIELKSGVKVPWLAWGNGSGDARKVPIEAGLAALKAGIRHIDTAQAYKNEEATGEVLTKSASRKIRSLLPLSVLSGGILVEGGKTVPLDQVRPAIQESIKKLGFIPDLFLIHTPFTVDLTDLKKTWQILEEMKAAGELKEIDYKPAVNQLEYHPYLLAHLEPVLAIQEKHGIITESFRTFDSSNSSSHWWTT</sequence>
<accession>A0A9P5Q4M2</accession>
<dbReference type="Proteomes" id="UP000772434">
    <property type="component" value="Unassembled WGS sequence"/>
</dbReference>
<feature type="domain" description="NADP-dependent oxidoreductase" evidence="1">
    <location>
        <begin position="37"/>
        <end position="147"/>
    </location>
</feature>
<dbReference type="OrthoDB" id="416253at2759"/>
<dbReference type="EMBL" id="JADNRY010000014">
    <property type="protein sequence ID" value="KAF9074180.1"/>
    <property type="molecule type" value="Genomic_DNA"/>
</dbReference>
<reference evidence="2" key="1">
    <citation type="submission" date="2020-11" db="EMBL/GenBank/DDBJ databases">
        <authorList>
            <consortium name="DOE Joint Genome Institute"/>
            <person name="Ahrendt S."/>
            <person name="Riley R."/>
            <person name="Andreopoulos W."/>
            <person name="Labutti K."/>
            <person name="Pangilinan J."/>
            <person name="Ruiz-Duenas F.J."/>
            <person name="Barrasa J.M."/>
            <person name="Sanchez-Garcia M."/>
            <person name="Camarero S."/>
            <person name="Miyauchi S."/>
            <person name="Serrano A."/>
            <person name="Linde D."/>
            <person name="Babiker R."/>
            <person name="Drula E."/>
            <person name="Ayuso-Fernandez I."/>
            <person name="Pacheco R."/>
            <person name="Padilla G."/>
            <person name="Ferreira P."/>
            <person name="Barriuso J."/>
            <person name="Kellner H."/>
            <person name="Castanera R."/>
            <person name="Alfaro M."/>
            <person name="Ramirez L."/>
            <person name="Pisabarro A.G."/>
            <person name="Kuo A."/>
            <person name="Tritt A."/>
            <person name="Lipzen A."/>
            <person name="He G."/>
            <person name="Yan M."/>
            <person name="Ng V."/>
            <person name="Cullen D."/>
            <person name="Martin F."/>
            <person name="Rosso M.-N."/>
            <person name="Henrissat B."/>
            <person name="Hibbett D."/>
            <person name="Martinez A.T."/>
            <person name="Grigoriev I.V."/>
        </authorList>
    </citation>
    <scope>NUCLEOTIDE SEQUENCE</scope>
    <source>
        <strain evidence="2">AH 40177</strain>
    </source>
</reference>
<dbReference type="PANTHER" id="PTHR11732">
    <property type="entry name" value="ALDO/KETO REDUCTASE"/>
    <property type="match status" value="1"/>
</dbReference>
<dbReference type="InterPro" id="IPR036812">
    <property type="entry name" value="NAD(P)_OxRdtase_dom_sf"/>
</dbReference>
<name>A0A9P5Q4M2_9AGAR</name>